<evidence type="ECO:0000256" key="5">
    <source>
        <dbReference type="SAM" id="Phobius"/>
    </source>
</evidence>
<feature type="transmembrane region" description="Helical" evidence="5">
    <location>
        <begin position="116"/>
        <end position="136"/>
    </location>
</feature>
<protein>
    <recommendedName>
        <fullName evidence="8">MFS general substrate transporter</fullName>
    </recommendedName>
</protein>
<evidence type="ECO:0000313" key="7">
    <source>
        <dbReference type="Proteomes" id="UP000070544"/>
    </source>
</evidence>
<reference evidence="6 7" key="1">
    <citation type="journal article" date="2015" name="Genome Biol. Evol.">
        <title>Phylogenomic analyses indicate that early fungi evolved digesting cell walls of algal ancestors of land plants.</title>
        <authorList>
            <person name="Chang Y."/>
            <person name="Wang S."/>
            <person name="Sekimoto S."/>
            <person name="Aerts A.L."/>
            <person name="Choi C."/>
            <person name="Clum A."/>
            <person name="LaButti K.M."/>
            <person name="Lindquist E.A."/>
            <person name="Yee Ngan C."/>
            <person name="Ohm R.A."/>
            <person name="Salamov A.A."/>
            <person name="Grigoriev I.V."/>
            <person name="Spatafora J.W."/>
            <person name="Berbee M.L."/>
        </authorList>
    </citation>
    <scope>NUCLEOTIDE SEQUENCE [LARGE SCALE GENOMIC DNA]</scope>
    <source>
        <strain evidence="6 7">JEL478</strain>
    </source>
</reference>
<dbReference type="AlphaFoldDB" id="A0A139AFF0"/>
<feature type="transmembrane region" description="Helical" evidence="5">
    <location>
        <begin position="85"/>
        <end position="104"/>
    </location>
</feature>
<dbReference type="EMBL" id="KQ965763">
    <property type="protein sequence ID" value="KXS15294.1"/>
    <property type="molecule type" value="Genomic_DNA"/>
</dbReference>
<feature type="transmembrane region" description="Helical" evidence="5">
    <location>
        <begin position="46"/>
        <end position="65"/>
    </location>
</feature>
<evidence type="ECO:0000256" key="3">
    <source>
        <dbReference type="ARBA" id="ARBA00022989"/>
    </source>
</evidence>
<keyword evidence="3 5" id="KW-1133">Transmembrane helix</keyword>
<keyword evidence="4 5" id="KW-0472">Membrane</keyword>
<dbReference type="OrthoDB" id="2143770at2759"/>
<feature type="transmembrane region" description="Helical" evidence="5">
    <location>
        <begin position="20"/>
        <end position="39"/>
    </location>
</feature>
<keyword evidence="2 5" id="KW-0812">Transmembrane</keyword>
<dbReference type="SUPFAM" id="SSF103473">
    <property type="entry name" value="MFS general substrate transporter"/>
    <property type="match status" value="1"/>
</dbReference>
<feature type="transmembrane region" description="Helical" evidence="5">
    <location>
        <begin position="208"/>
        <end position="227"/>
    </location>
</feature>
<sequence length="370" mass="39977">MSSLGAGGQTTPFLVNTSNALTFVLTVICHGQSCCLYTNNLYGNQWFLLLGAALCGISTGTFWAIEAAVALTYPEPENQGRFLGWWLTFRVTGQLLGGAINLGLNADRNVAGKVNPTVYLIFIAVQCVGPFAAIFLPSPERVQRTDGLPVKQANDTSILKELKATARPVSTKFLLLIPLISQAVFPEAFFNTNLALHFSVRARTLGSLLSAFLALTVGNVLGLFKWSTVIQQEYRHTGTVLDWADAGFLRGFLLYVFLVAIFQAQYLLLYHVVGNVVENNEDTIRAAGLLRATESPAQAVSSGLNGVESIGTIGASALNFSLRGLALIPTFIVVRKIGDDHIATNKCHVSFAPICAYRTVPYCAHPSFPM</sequence>
<name>A0A139AFF0_GONPJ</name>
<dbReference type="Gene3D" id="1.20.1250.20">
    <property type="entry name" value="MFS general substrate transporter like domains"/>
    <property type="match status" value="1"/>
</dbReference>
<dbReference type="GO" id="GO:0016020">
    <property type="term" value="C:membrane"/>
    <property type="evidence" value="ECO:0007669"/>
    <property type="project" value="UniProtKB-SubCell"/>
</dbReference>
<proteinExistence type="predicted"/>
<evidence type="ECO:0000256" key="4">
    <source>
        <dbReference type="ARBA" id="ARBA00023136"/>
    </source>
</evidence>
<evidence type="ECO:0000256" key="2">
    <source>
        <dbReference type="ARBA" id="ARBA00022692"/>
    </source>
</evidence>
<accession>A0A139AFF0</accession>
<gene>
    <name evidence="6" type="ORF">M427DRAFT_135249</name>
</gene>
<dbReference type="InterPro" id="IPR036259">
    <property type="entry name" value="MFS_trans_sf"/>
</dbReference>
<keyword evidence="7" id="KW-1185">Reference proteome</keyword>
<dbReference type="PANTHER" id="PTHR23294">
    <property type="entry name" value="ET TRANSLATION PRODUCT-RELATED"/>
    <property type="match status" value="1"/>
</dbReference>
<dbReference type="OMA" id="ALYLFWV"/>
<feature type="transmembrane region" description="Helical" evidence="5">
    <location>
        <begin position="247"/>
        <end position="269"/>
    </location>
</feature>
<feature type="transmembrane region" description="Helical" evidence="5">
    <location>
        <begin position="173"/>
        <end position="196"/>
    </location>
</feature>
<comment type="subcellular location">
    <subcellularLocation>
        <location evidence="1">Membrane</location>
        <topology evidence="1">Multi-pass membrane protein</topology>
    </subcellularLocation>
</comment>
<organism evidence="6 7">
    <name type="scientific">Gonapodya prolifera (strain JEL478)</name>
    <name type="common">Monoblepharis prolifera</name>
    <dbReference type="NCBI Taxonomy" id="1344416"/>
    <lineage>
        <taxon>Eukaryota</taxon>
        <taxon>Fungi</taxon>
        <taxon>Fungi incertae sedis</taxon>
        <taxon>Chytridiomycota</taxon>
        <taxon>Chytridiomycota incertae sedis</taxon>
        <taxon>Monoblepharidomycetes</taxon>
        <taxon>Monoblepharidales</taxon>
        <taxon>Gonapodyaceae</taxon>
        <taxon>Gonapodya</taxon>
    </lineage>
</organism>
<dbReference type="Proteomes" id="UP000070544">
    <property type="component" value="Unassembled WGS sequence"/>
</dbReference>
<dbReference type="PANTHER" id="PTHR23294:SF19">
    <property type="entry name" value="DUF895 DOMAIN MEMBRANE PROTEIN-RELATED"/>
    <property type="match status" value="1"/>
</dbReference>
<dbReference type="InterPro" id="IPR051617">
    <property type="entry name" value="UNC-93-like_regulator"/>
</dbReference>
<evidence type="ECO:0008006" key="8">
    <source>
        <dbReference type="Google" id="ProtNLM"/>
    </source>
</evidence>
<evidence type="ECO:0000256" key="1">
    <source>
        <dbReference type="ARBA" id="ARBA00004141"/>
    </source>
</evidence>
<evidence type="ECO:0000313" key="6">
    <source>
        <dbReference type="EMBL" id="KXS15294.1"/>
    </source>
</evidence>